<accession>A0A4R3VKB3</accession>
<keyword evidence="1" id="KW-1133">Transmembrane helix</keyword>
<organism evidence="2 3">
    <name type="scientific">Roseateles saccharophilus</name>
    <name type="common">Pseudomonas saccharophila</name>
    <dbReference type="NCBI Taxonomy" id="304"/>
    <lineage>
        <taxon>Bacteria</taxon>
        <taxon>Pseudomonadati</taxon>
        <taxon>Pseudomonadota</taxon>
        <taxon>Betaproteobacteria</taxon>
        <taxon>Burkholderiales</taxon>
        <taxon>Sphaerotilaceae</taxon>
        <taxon>Roseateles</taxon>
    </lineage>
</organism>
<feature type="transmembrane region" description="Helical" evidence="1">
    <location>
        <begin position="188"/>
        <end position="211"/>
    </location>
</feature>
<protein>
    <submittedName>
        <fullName evidence="2">Uncharacterized membrane protein YjgN (DUF898 family)</fullName>
    </submittedName>
</protein>
<dbReference type="EMBL" id="SMBU01000001">
    <property type="protein sequence ID" value="TCV04274.1"/>
    <property type="molecule type" value="Genomic_DNA"/>
</dbReference>
<dbReference type="AlphaFoldDB" id="A0A4R3VKB3"/>
<name>A0A4R3VKB3_ROSSA</name>
<feature type="transmembrane region" description="Helical" evidence="1">
    <location>
        <begin position="106"/>
        <end position="129"/>
    </location>
</feature>
<reference evidence="2 3" key="1">
    <citation type="submission" date="2019-03" db="EMBL/GenBank/DDBJ databases">
        <title>Genomic Encyclopedia of Type Strains, Phase IV (KMG-IV): sequencing the most valuable type-strain genomes for metagenomic binning, comparative biology and taxonomic classification.</title>
        <authorList>
            <person name="Goeker M."/>
        </authorList>
    </citation>
    <scope>NUCLEOTIDE SEQUENCE [LARGE SCALE GENOMIC DNA]</scope>
    <source>
        <strain evidence="2 3">DSM 654</strain>
    </source>
</reference>
<proteinExistence type="predicted"/>
<keyword evidence="1" id="KW-0812">Transmembrane</keyword>
<dbReference type="InterPro" id="IPR010295">
    <property type="entry name" value="DUF898"/>
</dbReference>
<feature type="transmembrane region" description="Helical" evidence="1">
    <location>
        <begin position="325"/>
        <end position="348"/>
    </location>
</feature>
<feature type="transmembrane region" description="Helical" evidence="1">
    <location>
        <begin position="34"/>
        <end position="54"/>
    </location>
</feature>
<keyword evidence="1" id="KW-0472">Membrane</keyword>
<evidence type="ECO:0000313" key="3">
    <source>
        <dbReference type="Proteomes" id="UP000295110"/>
    </source>
</evidence>
<dbReference type="RefSeq" id="WP_132569000.1">
    <property type="nucleotide sequence ID" value="NZ_CBCSGL010000007.1"/>
</dbReference>
<feature type="transmembrane region" description="Helical" evidence="1">
    <location>
        <begin position="150"/>
        <end position="168"/>
    </location>
</feature>
<keyword evidence="3" id="KW-1185">Reference proteome</keyword>
<comment type="caution">
    <text evidence="2">The sequence shown here is derived from an EMBL/GenBank/DDBJ whole genome shotgun (WGS) entry which is preliminary data.</text>
</comment>
<dbReference type="OrthoDB" id="9765721at2"/>
<feature type="transmembrane region" description="Helical" evidence="1">
    <location>
        <begin position="281"/>
        <end position="304"/>
    </location>
</feature>
<evidence type="ECO:0000313" key="2">
    <source>
        <dbReference type="EMBL" id="TCV04274.1"/>
    </source>
</evidence>
<dbReference type="Pfam" id="PF05987">
    <property type="entry name" value="DUF898"/>
    <property type="match status" value="1"/>
</dbReference>
<sequence>MLDTHAAADAAPAPLPAAPRVLEIRFTGSGSEYFRIWAVNLLLILVTLGLYLPFAKARRIRYFYANTLVDGQALGFHGDPWKMFRGFLLLVVLMGAYSGAGRFSPTAAVVAFLILCAVWPALWRASLQFRLGNTSWRGLRMRFEGSLKDAYLACAPLYLPLLAFIAWSRLMAPTVSGDAATDRAAMEAYGYTSLLAMGVICMMAPLSFALFKRYQHNGYRIAAQQARIDLGIGRVYLLALKVLGVSIVSALLAMLGMGLLAGVVMLVSGLQPDMKSAWTQAAFFGVGLVAYLLMFSIVMPFGAARMQDLAWNGTRSEALRFSSRLRFRDLFSLTAMNWLLTGLTLGLYRPFAAVATARLRLEAISIESAEDPADWVAAAFTGHADATGDIAGDFFGIDMGL</sequence>
<feature type="transmembrane region" description="Helical" evidence="1">
    <location>
        <begin position="235"/>
        <end position="261"/>
    </location>
</feature>
<gene>
    <name evidence="2" type="ORF">EV671_100129</name>
</gene>
<evidence type="ECO:0000256" key="1">
    <source>
        <dbReference type="SAM" id="Phobius"/>
    </source>
</evidence>
<feature type="transmembrane region" description="Helical" evidence="1">
    <location>
        <begin position="83"/>
        <end position="100"/>
    </location>
</feature>
<dbReference type="Proteomes" id="UP000295110">
    <property type="component" value="Unassembled WGS sequence"/>
</dbReference>